<evidence type="ECO:0000256" key="4">
    <source>
        <dbReference type="ARBA" id="ARBA00023163"/>
    </source>
</evidence>
<accession>A0A1M5X5K7</accession>
<keyword evidence="4" id="KW-0804">Transcription</keyword>
<dbReference type="EMBL" id="FQXV01000004">
    <property type="protein sequence ID" value="SHH95089.1"/>
    <property type="molecule type" value="Genomic_DNA"/>
</dbReference>
<dbReference type="Pfam" id="PF03965">
    <property type="entry name" value="Penicillinase_R"/>
    <property type="match status" value="1"/>
</dbReference>
<comment type="similarity">
    <text evidence="1">Belongs to the BlaI transcriptional regulatory family.</text>
</comment>
<organism evidence="5 6">
    <name type="scientific">Sporobacter termitidis DSM 10068</name>
    <dbReference type="NCBI Taxonomy" id="1123282"/>
    <lineage>
        <taxon>Bacteria</taxon>
        <taxon>Bacillati</taxon>
        <taxon>Bacillota</taxon>
        <taxon>Clostridia</taxon>
        <taxon>Eubacteriales</taxon>
        <taxon>Oscillospiraceae</taxon>
        <taxon>Sporobacter</taxon>
    </lineage>
</organism>
<evidence type="ECO:0000313" key="6">
    <source>
        <dbReference type="Proteomes" id="UP000183995"/>
    </source>
</evidence>
<dbReference type="STRING" id="1123282.SAMN02745823_01626"/>
<evidence type="ECO:0000256" key="1">
    <source>
        <dbReference type="ARBA" id="ARBA00011046"/>
    </source>
</evidence>
<evidence type="ECO:0000256" key="3">
    <source>
        <dbReference type="ARBA" id="ARBA00023125"/>
    </source>
</evidence>
<dbReference type="InterPro" id="IPR036388">
    <property type="entry name" value="WH-like_DNA-bd_sf"/>
</dbReference>
<reference evidence="5 6" key="1">
    <citation type="submission" date="2016-11" db="EMBL/GenBank/DDBJ databases">
        <authorList>
            <person name="Jaros S."/>
            <person name="Januszkiewicz K."/>
            <person name="Wedrychowicz H."/>
        </authorList>
    </citation>
    <scope>NUCLEOTIDE SEQUENCE [LARGE SCALE GENOMIC DNA]</scope>
    <source>
        <strain evidence="5 6">DSM 10068</strain>
    </source>
</reference>
<evidence type="ECO:0000313" key="5">
    <source>
        <dbReference type="EMBL" id="SHH95089.1"/>
    </source>
</evidence>
<dbReference type="Gene3D" id="1.10.10.10">
    <property type="entry name" value="Winged helix-like DNA-binding domain superfamily/Winged helix DNA-binding domain"/>
    <property type="match status" value="1"/>
</dbReference>
<dbReference type="Proteomes" id="UP000183995">
    <property type="component" value="Unassembled WGS sequence"/>
</dbReference>
<dbReference type="OrthoDB" id="9795583at2"/>
<keyword evidence="2" id="KW-0805">Transcription regulation</keyword>
<proteinExistence type="inferred from homology"/>
<dbReference type="RefSeq" id="WP_073077550.1">
    <property type="nucleotide sequence ID" value="NZ_FQXV01000004.1"/>
</dbReference>
<name>A0A1M5X5K7_9FIRM</name>
<protein>
    <submittedName>
        <fullName evidence="5">Predicted transcriptional regulator</fullName>
    </submittedName>
</protein>
<dbReference type="Gene3D" id="1.10.4040.10">
    <property type="entry name" value="Penicillinase repressor domain"/>
    <property type="match status" value="1"/>
</dbReference>
<keyword evidence="3" id="KW-0238">DNA-binding</keyword>
<dbReference type="AlphaFoldDB" id="A0A1M5X5K7"/>
<dbReference type="InterPro" id="IPR005650">
    <property type="entry name" value="BlaI_family"/>
</dbReference>
<dbReference type="SUPFAM" id="SSF46785">
    <property type="entry name" value="Winged helix' DNA-binding domain"/>
    <property type="match status" value="1"/>
</dbReference>
<dbReference type="GO" id="GO:0045892">
    <property type="term" value="P:negative regulation of DNA-templated transcription"/>
    <property type="evidence" value="ECO:0007669"/>
    <property type="project" value="InterPro"/>
</dbReference>
<dbReference type="InterPro" id="IPR036390">
    <property type="entry name" value="WH_DNA-bd_sf"/>
</dbReference>
<gene>
    <name evidence="5" type="ORF">SAMN02745823_01626</name>
</gene>
<dbReference type="GO" id="GO:0003677">
    <property type="term" value="F:DNA binding"/>
    <property type="evidence" value="ECO:0007669"/>
    <property type="project" value="UniProtKB-KW"/>
</dbReference>
<keyword evidence="6" id="KW-1185">Reference proteome</keyword>
<evidence type="ECO:0000256" key="2">
    <source>
        <dbReference type="ARBA" id="ARBA00023015"/>
    </source>
</evidence>
<sequence length="121" mass="13867">MEDYKLGAMETKFAELMWAREPISSGALVKLCEKELTWKKSTTYTMLRRLCDRGIFQNKDGTVTSLMSKQEFAALQSEKFIAETFDGSLPQFLAAFTLRKRLSEKEIGELQRLIDTNRGDS</sequence>